<evidence type="ECO:0000313" key="1">
    <source>
        <dbReference type="EMBL" id="KAJ9609382.1"/>
    </source>
</evidence>
<reference evidence="1" key="1">
    <citation type="submission" date="2022-10" db="EMBL/GenBank/DDBJ databases">
        <title>Culturing micro-colonial fungi from biological soil crusts in the Mojave desert and describing Neophaeococcomyces mojavensis, and introducing the new genera and species Taxawa tesnikishii.</title>
        <authorList>
            <person name="Kurbessoian T."/>
            <person name="Stajich J.E."/>
        </authorList>
    </citation>
    <scope>NUCLEOTIDE SEQUENCE</scope>
    <source>
        <strain evidence="1">TK_41</strain>
    </source>
</reference>
<proteinExistence type="predicted"/>
<accession>A0AA38X9J9</accession>
<organism evidence="1 2">
    <name type="scientific">Cladophialophora chaetospira</name>
    <dbReference type="NCBI Taxonomy" id="386627"/>
    <lineage>
        <taxon>Eukaryota</taxon>
        <taxon>Fungi</taxon>
        <taxon>Dikarya</taxon>
        <taxon>Ascomycota</taxon>
        <taxon>Pezizomycotina</taxon>
        <taxon>Eurotiomycetes</taxon>
        <taxon>Chaetothyriomycetidae</taxon>
        <taxon>Chaetothyriales</taxon>
        <taxon>Herpotrichiellaceae</taxon>
        <taxon>Cladophialophora</taxon>
    </lineage>
</organism>
<dbReference type="EMBL" id="JAPDRK010000008">
    <property type="protein sequence ID" value="KAJ9609382.1"/>
    <property type="molecule type" value="Genomic_DNA"/>
</dbReference>
<dbReference type="AlphaFoldDB" id="A0AA38X9J9"/>
<evidence type="ECO:0000313" key="2">
    <source>
        <dbReference type="Proteomes" id="UP001172673"/>
    </source>
</evidence>
<sequence length="253" mass="28425">MADTESQDSDFGTKAPCIENMRHFKRKDDGTVTAVDITTLKEKEFTFSRYAGNIDDDEEALPPARMYMQNADGTLAVVDTAKIDPEYVKKVLHWGAIERYKVMFARAQDACRELIIGIPACLSIHADLRKLCEGFPEIAKEMVNARECWKELVAEDAELSTIAAGDGPLEAKLLEKLAEPLKENFSRLPTQATIIANEFCRLRTNPPEHIELPTRSLKDLARKIINENETNESVLASMQEVALHFRERAEGSV</sequence>
<keyword evidence="2" id="KW-1185">Reference proteome</keyword>
<name>A0AA38X9J9_9EURO</name>
<comment type="caution">
    <text evidence="1">The sequence shown here is derived from an EMBL/GenBank/DDBJ whole genome shotgun (WGS) entry which is preliminary data.</text>
</comment>
<dbReference type="Proteomes" id="UP001172673">
    <property type="component" value="Unassembled WGS sequence"/>
</dbReference>
<protein>
    <submittedName>
        <fullName evidence="1">Uncharacterized protein</fullName>
    </submittedName>
</protein>
<gene>
    <name evidence="1" type="ORF">H2200_005709</name>
</gene>